<dbReference type="EMBL" id="FR823388">
    <property type="protein sequence ID" value="CBZ52490.1"/>
    <property type="molecule type" value="Genomic_DNA"/>
</dbReference>
<dbReference type="InParanoid" id="F0VFJ6"/>
<evidence type="ECO:0000313" key="2">
    <source>
        <dbReference type="EMBL" id="CBZ52490.1"/>
    </source>
</evidence>
<dbReference type="GeneID" id="13444570"/>
<feature type="compositionally biased region" description="Polar residues" evidence="1">
    <location>
        <begin position="517"/>
        <end position="527"/>
    </location>
</feature>
<keyword evidence="3" id="KW-1185">Reference proteome</keyword>
<dbReference type="OrthoDB" id="333644at2759"/>
<dbReference type="AlphaFoldDB" id="F0VFJ6"/>
<feature type="compositionally biased region" description="Basic and acidic residues" evidence="1">
    <location>
        <begin position="68"/>
        <end position="96"/>
    </location>
</feature>
<accession>F0VFJ6</accession>
<feature type="region of interest" description="Disordered" evidence="1">
    <location>
        <begin position="515"/>
        <end position="555"/>
    </location>
</feature>
<evidence type="ECO:0000256" key="1">
    <source>
        <dbReference type="SAM" id="MobiDB-lite"/>
    </source>
</evidence>
<reference evidence="3" key="1">
    <citation type="journal article" date="2012" name="PLoS Pathog.">
        <title>Comparative genomics of the apicomplexan parasites Toxoplasma gondii and Neospora caninum: Coccidia differing in host range and transmission strategy.</title>
        <authorList>
            <person name="Reid A.J."/>
            <person name="Vermont S.J."/>
            <person name="Cotton J.A."/>
            <person name="Harris D."/>
            <person name="Hill-Cawthorne G.A."/>
            <person name="Konen-Waisman S."/>
            <person name="Latham S.M."/>
            <person name="Mourier T."/>
            <person name="Norton R."/>
            <person name="Quail M.A."/>
            <person name="Sanders M."/>
            <person name="Shanmugam D."/>
            <person name="Sohal A."/>
            <person name="Wasmuth J.D."/>
            <person name="Brunk B."/>
            <person name="Grigg M.E."/>
            <person name="Howard J.C."/>
            <person name="Parkinson J."/>
            <person name="Roos D.S."/>
            <person name="Trees A.J."/>
            <person name="Berriman M."/>
            <person name="Pain A."/>
            <person name="Wastling J.M."/>
        </authorList>
    </citation>
    <scope>NUCLEOTIDE SEQUENCE [LARGE SCALE GENOMIC DNA]</scope>
    <source>
        <strain evidence="3">Liverpool</strain>
    </source>
</reference>
<dbReference type="RefSeq" id="XP_003882522.1">
    <property type="nucleotide sequence ID" value="XM_003882473.1"/>
</dbReference>
<dbReference type="eggNOG" id="ENOG502QYH7">
    <property type="taxonomic scope" value="Eukaryota"/>
</dbReference>
<evidence type="ECO:0000313" key="3">
    <source>
        <dbReference type="Proteomes" id="UP000007494"/>
    </source>
</evidence>
<proteinExistence type="predicted"/>
<dbReference type="Proteomes" id="UP000007494">
    <property type="component" value="Chromosome VIIa"/>
</dbReference>
<organism evidence="2 3">
    <name type="scientific">Neospora caninum (strain Liverpool)</name>
    <dbReference type="NCBI Taxonomy" id="572307"/>
    <lineage>
        <taxon>Eukaryota</taxon>
        <taxon>Sar</taxon>
        <taxon>Alveolata</taxon>
        <taxon>Apicomplexa</taxon>
        <taxon>Conoidasida</taxon>
        <taxon>Coccidia</taxon>
        <taxon>Eucoccidiorida</taxon>
        <taxon>Eimeriorina</taxon>
        <taxon>Sarcocystidae</taxon>
        <taxon>Neospora</taxon>
    </lineage>
</organism>
<feature type="region of interest" description="Disordered" evidence="1">
    <location>
        <begin position="1"/>
        <end position="101"/>
    </location>
</feature>
<sequence>MREACAGGSRETERSPVARSPPVSLPQTLERNFTPKENERRRVVERGPAQNLGFSRRPAIEGSGDRLPGGREGERGRGERERLETPRPKRGEREGVAARSKKAQTVVGKLMEEAVDLVEAFEAFKEDARGDREERRGKLQAFQTKIFKVHQHLSHHVHEATADELLELRGHVEALLMRQKLVVDRRLLLPLLEELYKRDMIDTVRMSTLVRYFRDLCDTNQGDLPAPETLIKRVHASIMARQVEFLENRDLGNALLLFLYNCCLLRLPTGDLYPEWARRSLEPLAGRVSSHEPLKISPPLVVFVSRILIAERCGNVGAWQAVLNLTLSIDPRTSPFFFAAALPDSADPRGDAPSAVAASRETSLDRTTAAHGDIGRREEASDWCRYTPGDEAQWLANATRTASGAAAMGIPFHPALEIIFDRVAEALAEAVMFARREDGWAVRDDLSVLCKENLEDILTCVRPSCSAWASNFLSPHPNFRADFERHLTLNAVRFSFINRRGVSCLHLLDLKGDGDATNPQRSLSSSPPCDERREHLSPSSPSSASSPSPSSSPPSSPVCVVLIDLARQPRDLSRGVQPGLLGGHILHNRLLRRLGWEVRVVCQSEWNALDSPGKHELIKKIIEKYAPDQLASCVSNRHVEGNGGR</sequence>
<protein>
    <submittedName>
        <fullName evidence="2">Uncharacterized protein</fullName>
    </submittedName>
</protein>
<name>F0VFJ6_NEOCL</name>
<gene>
    <name evidence="2" type="ORF">NCLIV_022790</name>
</gene>
<feature type="compositionally biased region" description="Low complexity" evidence="1">
    <location>
        <begin position="537"/>
        <end position="549"/>
    </location>
</feature>
<dbReference type="VEuPathDB" id="ToxoDB:NCLIV_022790"/>
<feature type="compositionally biased region" description="Basic and acidic residues" evidence="1">
    <location>
        <begin position="33"/>
        <end position="45"/>
    </location>
</feature>